<feature type="domain" description="Alpha-carbonic anhydrase" evidence="6">
    <location>
        <begin position="73"/>
        <end position="306"/>
    </location>
</feature>
<protein>
    <recommendedName>
        <fullName evidence="6">Alpha-carbonic anhydrase domain-containing protein</fullName>
    </recommendedName>
</protein>
<sequence>MILVQPRTSKTLKPFSLFLSFSRSLSLLIFILFLQIKEMESLMKQTHICMKTIYCFVLISLLLLSVRVKSNSEEFSYDPCSEKGPKFWGELNIEWAKCGNGNIQSPIALSKWTADWNRGLGCLIRNHKPANAILRNDGHEIIVDWKGNNAGSIKINNVDFQLQNYHWHHPSEHTQDGKTYPLELHMVHFNNVTQKIAVVGVLFEYGPRDPFISMIERDIKYLNIEGGEEFLGKVDPRVARLDGRKYFRYIGSLTTPPCTEGVIWTVMEKVQTVAPYQVELLKQALVEEKNARPLQKINGRNVFYFDPFSWQSVAAE</sequence>
<dbReference type="SMART" id="SM01057">
    <property type="entry name" value="Carb_anhydrase"/>
    <property type="match status" value="1"/>
</dbReference>
<keyword evidence="5" id="KW-0812">Transmembrane</keyword>
<organism evidence="7">
    <name type="scientific">Cucumis melo</name>
    <name type="common">Muskmelon</name>
    <dbReference type="NCBI Taxonomy" id="3656"/>
    <lineage>
        <taxon>Eukaryota</taxon>
        <taxon>Viridiplantae</taxon>
        <taxon>Streptophyta</taxon>
        <taxon>Embryophyta</taxon>
        <taxon>Tracheophyta</taxon>
        <taxon>Spermatophyta</taxon>
        <taxon>Magnoliopsida</taxon>
        <taxon>eudicotyledons</taxon>
        <taxon>Gunneridae</taxon>
        <taxon>Pentapetalae</taxon>
        <taxon>rosids</taxon>
        <taxon>fabids</taxon>
        <taxon>Cucurbitales</taxon>
        <taxon>Cucurbitaceae</taxon>
        <taxon>Benincaseae</taxon>
        <taxon>Cucumis</taxon>
    </lineage>
</organism>
<evidence type="ECO:0000256" key="2">
    <source>
        <dbReference type="ARBA" id="ARBA00004470"/>
    </source>
</evidence>
<comment type="catalytic activity">
    <reaction evidence="4">
        <text>hydrogencarbonate + H(+) = CO2 + H2O</text>
        <dbReference type="Rhea" id="RHEA:10748"/>
        <dbReference type="ChEBI" id="CHEBI:15377"/>
        <dbReference type="ChEBI" id="CHEBI:15378"/>
        <dbReference type="ChEBI" id="CHEBI:16526"/>
        <dbReference type="ChEBI" id="CHEBI:17544"/>
        <dbReference type="EC" id="4.2.1.1"/>
    </reaction>
</comment>
<dbReference type="GO" id="GO:0008270">
    <property type="term" value="F:zinc ion binding"/>
    <property type="evidence" value="ECO:0007669"/>
    <property type="project" value="InterPro"/>
</dbReference>
<proteinExistence type="inferred from homology"/>
<reference evidence="7" key="1">
    <citation type="submission" date="2023-03" db="UniProtKB">
        <authorList>
            <consortium name="EnsemblPlants"/>
        </authorList>
    </citation>
    <scope>IDENTIFICATION</scope>
</reference>
<dbReference type="EnsemblPlants" id="MELO3C031011.2.1">
    <property type="protein sequence ID" value="MELO3C031011.2.1"/>
    <property type="gene ID" value="MELO3C031011.2"/>
</dbReference>
<dbReference type="SUPFAM" id="SSF51069">
    <property type="entry name" value="Carbonic anhydrase"/>
    <property type="match status" value="1"/>
</dbReference>
<name>A0A9I9EAC1_CUCME</name>
<dbReference type="PANTHER" id="PTHR18952:SF253">
    <property type="entry name" value="OS08G0470200 PROTEIN"/>
    <property type="match status" value="1"/>
</dbReference>
<dbReference type="InterPro" id="IPR023561">
    <property type="entry name" value="Carbonic_anhydrase_a-class"/>
</dbReference>
<evidence type="ECO:0000256" key="3">
    <source>
        <dbReference type="ARBA" id="ARBA00006365"/>
    </source>
</evidence>
<dbReference type="GO" id="GO:0009570">
    <property type="term" value="C:chloroplast stroma"/>
    <property type="evidence" value="ECO:0007669"/>
    <property type="project" value="UniProtKB-SubCell"/>
</dbReference>
<evidence type="ECO:0000256" key="1">
    <source>
        <dbReference type="ARBA" id="ARBA00002904"/>
    </source>
</evidence>
<keyword evidence="5" id="KW-0472">Membrane</keyword>
<dbReference type="InterPro" id="IPR036398">
    <property type="entry name" value="CA_dom_sf"/>
</dbReference>
<dbReference type="GO" id="GO:0006730">
    <property type="term" value="P:one-carbon metabolic process"/>
    <property type="evidence" value="ECO:0007669"/>
    <property type="project" value="TreeGrafter"/>
</dbReference>
<evidence type="ECO:0000256" key="4">
    <source>
        <dbReference type="ARBA" id="ARBA00048348"/>
    </source>
</evidence>
<dbReference type="AlphaFoldDB" id="A0A9I9EAC1"/>
<evidence type="ECO:0000313" key="7">
    <source>
        <dbReference type="EnsemblPlants" id="MELO3C031011.2.1"/>
    </source>
</evidence>
<dbReference type="InterPro" id="IPR001148">
    <property type="entry name" value="CA_dom"/>
</dbReference>
<feature type="transmembrane region" description="Helical" evidence="5">
    <location>
        <begin position="48"/>
        <end position="66"/>
    </location>
</feature>
<accession>A0A9I9EAC1</accession>
<dbReference type="PANTHER" id="PTHR18952">
    <property type="entry name" value="CARBONIC ANHYDRASE"/>
    <property type="match status" value="1"/>
</dbReference>
<dbReference type="GO" id="GO:0004089">
    <property type="term" value="F:carbonate dehydratase activity"/>
    <property type="evidence" value="ECO:0007669"/>
    <property type="project" value="UniProtKB-EC"/>
</dbReference>
<keyword evidence="5" id="KW-1133">Transmembrane helix</keyword>
<comment type="function">
    <text evidence="1">Reversible hydration of carbon dioxide.</text>
</comment>
<dbReference type="Gramene" id="MELO3C031011.2.1">
    <property type="protein sequence ID" value="MELO3C031011.2.1"/>
    <property type="gene ID" value="MELO3C031011.2"/>
</dbReference>
<dbReference type="Pfam" id="PF00194">
    <property type="entry name" value="Carb_anhydrase"/>
    <property type="match status" value="1"/>
</dbReference>
<evidence type="ECO:0000256" key="5">
    <source>
        <dbReference type="SAM" id="Phobius"/>
    </source>
</evidence>
<comment type="subcellular location">
    <subcellularLocation>
        <location evidence="2">Plastid</location>
        <location evidence="2">Chloroplast stroma</location>
    </subcellularLocation>
</comment>
<dbReference type="CDD" id="cd03124">
    <property type="entry name" value="alpha_CA_prokaryotic_like"/>
    <property type="match status" value="1"/>
</dbReference>
<dbReference type="Gene3D" id="3.10.200.10">
    <property type="entry name" value="Alpha carbonic anhydrase"/>
    <property type="match status" value="1"/>
</dbReference>
<dbReference type="InterPro" id="IPR041891">
    <property type="entry name" value="Alpha_CA_prokaryot-like"/>
</dbReference>
<feature type="transmembrane region" description="Helical" evidence="5">
    <location>
        <begin position="15"/>
        <end position="36"/>
    </location>
</feature>
<comment type="similarity">
    <text evidence="3">Belongs to the alpha-class carbonic anhydrase family.</text>
</comment>
<dbReference type="PROSITE" id="PS51144">
    <property type="entry name" value="ALPHA_CA_2"/>
    <property type="match status" value="1"/>
</dbReference>
<evidence type="ECO:0000259" key="6">
    <source>
        <dbReference type="PROSITE" id="PS51144"/>
    </source>
</evidence>